<evidence type="ECO:0008006" key="4">
    <source>
        <dbReference type="Google" id="ProtNLM"/>
    </source>
</evidence>
<gene>
    <name evidence="2" type="ORF">D3H55_07395</name>
</gene>
<evidence type="ECO:0000313" key="2">
    <source>
        <dbReference type="EMBL" id="RIW35698.1"/>
    </source>
</evidence>
<dbReference type="OrthoDB" id="2450230at2"/>
<comment type="caution">
    <text evidence="2">The sequence shown here is derived from an EMBL/GenBank/DDBJ whole genome shotgun (WGS) entry which is preliminary data.</text>
</comment>
<feature type="chain" id="PRO_5017299093" description="DUF4367 domain-containing protein" evidence="1">
    <location>
        <begin position="25"/>
        <end position="170"/>
    </location>
</feature>
<accession>A0A3A1R528</accession>
<keyword evidence="1" id="KW-0732">Signal</keyword>
<organism evidence="2 3">
    <name type="scientific">Bacillus salacetis</name>
    <dbReference type="NCBI Taxonomy" id="2315464"/>
    <lineage>
        <taxon>Bacteria</taxon>
        <taxon>Bacillati</taxon>
        <taxon>Bacillota</taxon>
        <taxon>Bacilli</taxon>
        <taxon>Bacillales</taxon>
        <taxon>Bacillaceae</taxon>
        <taxon>Bacillus</taxon>
    </lineage>
</organism>
<dbReference type="EMBL" id="QXIR01000007">
    <property type="protein sequence ID" value="RIW35698.1"/>
    <property type="molecule type" value="Genomic_DNA"/>
</dbReference>
<protein>
    <recommendedName>
        <fullName evidence="4">DUF4367 domain-containing protein</fullName>
    </recommendedName>
</protein>
<dbReference type="RefSeq" id="WP_119546263.1">
    <property type="nucleotide sequence ID" value="NZ_QXIR01000007.1"/>
</dbReference>
<dbReference type="Proteomes" id="UP000265801">
    <property type="component" value="Unassembled WGS sequence"/>
</dbReference>
<dbReference type="PROSITE" id="PS51257">
    <property type="entry name" value="PROKAR_LIPOPROTEIN"/>
    <property type="match status" value="1"/>
</dbReference>
<evidence type="ECO:0000256" key="1">
    <source>
        <dbReference type="SAM" id="SignalP"/>
    </source>
</evidence>
<dbReference type="AlphaFoldDB" id="A0A3A1R528"/>
<evidence type="ECO:0000313" key="3">
    <source>
        <dbReference type="Proteomes" id="UP000265801"/>
    </source>
</evidence>
<sequence>MSKSMYYKLSVVLILMLAAGCSSATLEESQEEAVEAVKETFENPVDDANEETENFQFHLPSGSSIKEENANNVIIEDGNNTYILFYNQNVSADSEQLFDLAAEDGENIIKQETFKDGDRFGYYVIREVEDDQFELTTGIGGTKMTTQSVKDDLVDDSEFMMKVVSSVKNK</sequence>
<name>A0A3A1R528_9BACI</name>
<keyword evidence="3" id="KW-1185">Reference proteome</keyword>
<feature type="signal peptide" evidence="1">
    <location>
        <begin position="1"/>
        <end position="24"/>
    </location>
</feature>
<reference evidence="2 3" key="1">
    <citation type="submission" date="2018-09" db="EMBL/GenBank/DDBJ databases">
        <title>Bacillus saliacetes sp. nov., isolated from Thai shrimp paste (Ka-pi).</title>
        <authorList>
            <person name="Daroonpunt R."/>
            <person name="Tanasupawat S."/>
            <person name="Yiamsombut S."/>
        </authorList>
    </citation>
    <scope>NUCLEOTIDE SEQUENCE [LARGE SCALE GENOMIC DNA]</scope>
    <source>
        <strain evidence="2 3">SKP7-4</strain>
    </source>
</reference>
<proteinExistence type="predicted"/>